<evidence type="ECO:0000256" key="1">
    <source>
        <dbReference type="SAM" id="SignalP"/>
    </source>
</evidence>
<name>A0ABT2IPG0_9FLAO</name>
<gene>
    <name evidence="2" type="ORF">N0B48_00770</name>
</gene>
<dbReference type="EMBL" id="JAOAMU010000001">
    <property type="protein sequence ID" value="MCT2560411.1"/>
    <property type="molecule type" value="Genomic_DNA"/>
</dbReference>
<feature type="signal peptide" evidence="1">
    <location>
        <begin position="1"/>
        <end position="21"/>
    </location>
</feature>
<comment type="caution">
    <text evidence="2">The sequence shown here is derived from an EMBL/GenBank/DDBJ whole genome shotgun (WGS) entry which is preliminary data.</text>
</comment>
<keyword evidence="1" id="KW-0732">Signal</keyword>
<feature type="chain" id="PRO_5046939993" evidence="1">
    <location>
        <begin position="22"/>
        <end position="77"/>
    </location>
</feature>
<sequence length="77" mass="8223">MKKIILLIVIVALVWVQQVNAQVSINTTTSSDSTAKNATGAATTTEGFLIPGVDRQKAQDIINVPVSSRFCVNSFTT</sequence>
<evidence type="ECO:0000313" key="3">
    <source>
        <dbReference type="Proteomes" id="UP001525566"/>
    </source>
</evidence>
<proteinExistence type="predicted"/>
<evidence type="ECO:0000313" key="2">
    <source>
        <dbReference type="EMBL" id="MCT2560411.1"/>
    </source>
</evidence>
<dbReference type="Proteomes" id="UP001525566">
    <property type="component" value="Unassembled WGS sequence"/>
</dbReference>
<accession>A0ABT2IPG0</accession>
<organism evidence="2 3">
    <name type="scientific">Chryseobacterium herbae</name>
    <dbReference type="NCBI Taxonomy" id="2976476"/>
    <lineage>
        <taxon>Bacteria</taxon>
        <taxon>Pseudomonadati</taxon>
        <taxon>Bacteroidota</taxon>
        <taxon>Flavobacteriia</taxon>
        <taxon>Flavobacteriales</taxon>
        <taxon>Weeksellaceae</taxon>
        <taxon>Chryseobacterium group</taxon>
        <taxon>Chryseobacterium</taxon>
    </lineage>
</organism>
<keyword evidence="3" id="KW-1185">Reference proteome</keyword>
<reference evidence="2 3" key="1">
    <citation type="submission" date="2022-09" db="EMBL/GenBank/DDBJ databases">
        <title>Chryseobacterium oleae sp.nov., isolated from the inter-root soil of Pyrola calliantha H. Andr. in Tibet.</title>
        <authorList>
            <person name="Li Z."/>
        </authorList>
    </citation>
    <scope>NUCLEOTIDE SEQUENCE [LARGE SCALE GENOMIC DNA]</scope>
    <source>
        <strain evidence="3">pc1-10</strain>
    </source>
</reference>
<protein>
    <submittedName>
        <fullName evidence="2">Uncharacterized protein</fullName>
    </submittedName>
</protein>
<dbReference type="RefSeq" id="WP_259835736.1">
    <property type="nucleotide sequence ID" value="NZ_JAOAMU010000001.1"/>
</dbReference>